<proteinExistence type="predicted"/>
<accession>A0A6M0RE54</accession>
<organism evidence="1 2">
    <name type="scientific">Clostridium niameyense</name>
    <dbReference type="NCBI Taxonomy" id="1622073"/>
    <lineage>
        <taxon>Bacteria</taxon>
        <taxon>Bacillati</taxon>
        <taxon>Bacillota</taxon>
        <taxon>Clostridia</taxon>
        <taxon>Eubacteriales</taxon>
        <taxon>Clostridiaceae</taxon>
        <taxon>Clostridium</taxon>
    </lineage>
</organism>
<sequence length="147" mass="17410">MGKQTSDYTFKNNFIIKNMTKSKKNKLNDYYTPDSIFYDKDNEIILEHSSTGDRKVHIGELTQFIEYAINSPNDKKKSLIIFLDGSSKHAPKVEKEHDRLKKYIDDLFIYLNLKYINFIGIVKYSKELNNLDLEILYSKCKKVLERR</sequence>
<protein>
    <submittedName>
        <fullName evidence="1">Uncharacterized protein</fullName>
    </submittedName>
</protein>
<dbReference type="RefSeq" id="WP_163249865.1">
    <property type="nucleotide sequence ID" value="NZ_SXDP01000016.1"/>
</dbReference>
<dbReference type="AlphaFoldDB" id="A0A6M0RE54"/>
<comment type="caution">
    <text evidence="1">The sequence shown here is derived from an EMBL/GenBank/DDBJ whole genome shotgun (WGS) entry which is preliminary data.</text>
</comment>
<dbReference type="Proteomes" id="UP000473885">
    <property type="component" value="Unassembled WGS sequence"/>
</dbReference>
<dbReference type="EMBL" id="SXDP01000016">
    <property type="protein sequence ID" value="NEZ47939.1"/>
    <property type="molecule type" value="Genomic_DNA"/>
</dbReference>
<evidence type="ECO:0000313" key="2">
    <source>
        <dbReference type="Proteomes" id="UP000473885"/>
    </source>
</evidence>
<reference evidence="1 2" key="1">
    <citation type="submission" date="2019-04" db="EMBL/GenBank/DDBJ databases">
        <title>Genome sequencing of Clostridium botulinum Groups I-IV and Clostridium butyricum.</title>
        <authorList>
            <person name="Brunt J."/>
            <person name="Van Vliet A.H.M."/>
            <person name="Stringer S.C."/>
            <person name="Carter A.T."/>
            <person name="Peck M.W."/>
        </authorList>
    </citation>
    <scope>NUCLEOTIDE SEQUENCE [LARGE SCALE GENOMIC DNA]</scope>
    <source>
        <strain evidence="1 2">IFR 18/094</strain>
    </source>
</reference>
<keyword evidence="2" id="KW-1185">Reference proteome</keyword>
<name>A0A6M0RE54_9CLOT</name>
<gene>
    <name evidence="1" type="ORF">FDF74_12180</name>
</gene>
<evidence type="ECO:0000313" key="1">
    <source>
        <dbReference type="EMBL" id="NEZ47939.1"/>
    </source>
</evidence>